<proteinExistence type="predicted"/>
<organism evidence="1 2">
    <name type="scientific">Pyricularia oryzae</name>
    <name type="common">Rice blast fungus</name>
    <name type="synonym">Magnaporthe oryzae</name>
    <dbReference type="NCBI Taxonomy" id="318829"/>
    <lineage>
        <taxon>Eukaryota</taxon>
        <taxon>Fungi</taxon>
        <taxon>Dikarya</taxon>
        <taxon>Ascomycota</taxon>
        <taxon>Pezizomycotina</taxon>
        <taxon>Sordariomycetes</taxon>
        <taxon>Sordariomycetidae</taxon>
        <taxon>Magnaporthales</taxon>
        <taxon>Pyriculariaceae</taxon>
        <taxon>Pyricularia</taxon>
    </lineage>
</organism>
<protein>
    <submittedName>
        <fullName evidence="1">Uncharacterized protein</fullName>
    </submittedName>
</protein>
<name>A0A4P7NG89_PYROR</name>
<dbReference type="AlphaFoldDB" id="A0A4P7NG89"/>
<sequence length="116" mass="12388">MRITLAQYLLLVGGSRVSIHCTSRDVTLQFQLGVLIHSAGQGRGITVRANTPHDIVVKPIEETEGEGFSVRKPFAGDEFRCFLGGQSSGCHTAKDKVALLNYAVGVQTDAEGTGDN</sequence>
<evidence type="ECO:0000313" key="1">
    <source>
        <dbReference type="EMBL" id="QBZ60949.1"/>
    </source>
</evidence>
<accession>A0A4P7NG89</accession>
<dbReference type="Proteomes" id="UP000294847">
    <property type="component" value="Chromosome 4"/>
</dbReference>
<reference evidence="1 2" key="1">
    <citation type="journal article" date="2019" name="Mol. Biol. Evol.">
        <title>Blast fungal genomes show frequent chromosomal changes, gene gains and losses, and effector gene turnover.</title>
        <authorList>
            <person name="Gomez Luciano L.B."/>
            <person name="Jason Tsai I."/>
            <person name="Chuma I."/>
            <person name="Tosa Y."/>
            <person name="Chen Y.H."/>
            <person name="Li J.Y."/>
            <person name="Li M.Y."/>
            <person name="Jade Lu M.Y."/>
            <person name="Nakayashiki H."/>
            <person name="Li W.H."/>
        </authorList>
    </citation>
    <scope>NUCLEOTIDE SEQUENCE [LARGE SCALE GENOMIC DNA]</scope>
    <source>
        <strain evidence="1">MZ5-1-6</strain>
    </source>
</reference>
<dbReference type="EMBL" id="CP034207">
    <property type="protein sequence ID" value="QBZ60949.1"/>
    <property type="molecule type" value="Genomic_DNA"/>
</dbReference>
<evidence type="ECO:0000313" key="2">
    <source>
        <dbReference type="Proteomes" id="UP000294847"/>
    </source>
</evidence>
<gene>
    <name evidence="1" type="ORF">PoMZ_07893</name>
</gene>